<feature type="coiled-coil region" evidence="1">
    <location>
        <begin position="550"/>
        <end position="612"/>
    </location>
</feature>
<feature type="coiled-coil region" evidence="1">
    <location>
        <begin position="726"/>
        <end position="780"/>
    </location>
</feature>
<keyword evidence="1" id="KW-0175">Coiled coil</keyword>
<proteinExistence type="predicted"/>
<dbReference type="EMBL" id="BPWL01000008">
    <property type="protein sequence ID" value="GJJ12885.1"/>
    <property type="molecule type" value="Genomic_DNA"/>
</dbReference>
<dbReference type="SUPFAM" id="SSF54160">
    <property type="entry name" value="Chromo domain-like"/>
    <property type="match status" value="1"/>
</dbReference>
<dbReference type="InterPro" id="IPR000953">
    <property type="entry name" value="Chromo/chromo_shadow_dom"/>
</dbReference>
<name>A0AAV5AF47_9AGAM</name>
<feature type="compositionally biased region" description="Basic and acidic residues" evidence="2">
    <location>
        <begin position="333"/>
        <end position="359"/>
    </location>
</feature>
<dbReference type="Proteomes" id="UP001050691">
    <property type="component" value="Unassembled WGS sequence"/>
</dbReference>
<evidence type="ECO:0000313" key="5">
    <source>
        <dbReference type="Proteomes" id="UP001050691"/>
    </source>
</evidence>
<comment type="caution">
    <text evidence="4">The sequence shown here is derived from an EMBL/GenBank/DDBJ whole genome shotgun (WGS) entry which is preliminary data.</text>
</comment>
<feature type="compositionally biased region" description="Basic residues" evidence="2">
    <location>
        <begin position="65"/>
        <end position="76"/>
    </location>
</feature>
<feature type="compositionally biased region" description="Polar residues" evidence="2">
    <location>
        <begin position="91"/>
        <end position="103"/>
    </location>
</feature>
<feature type="compositionally biased region" description="Basic residues" evidence="2">
    <location>
        <begin position="194"/>
        <end position="203"/>
    </location>
</feature>
<feature type="compositionally biased region" description="Polar residues" evidence="2">
    <location>
        <begin position="310"/>
        <end position="331"/>
    </location>
</feature>
<sequence length="861" mass="97341">MSFSPPGTQVHASQDFWEVEKILKETAHRYLVKWVGIDPETRKPWPDSWVAKEDCTKELIAEWKKKQKDKRWKSKSKKDNSAFRRSGSRKAVTSNPHSASGKSSRADTPFRASISLSPRAPTPSVQIPRLEKRKQRFSDTDTAGSDSDQEEQPQKRRKKESDNQGPSTIKVGPPGRAINYVLKHGSSEPIVTYKKVRTTKRTLVKASERDSSSRGSSARRIQSDKDSEEEEEKEEEDARVTPDVAFRSSPSKDRLSPGTEIIEETQPNDSSSSQSSPPPTTKHTRNDKNRPVSKQDSTRNKALPVIPSPIESQRSTPSPIQTFSSSHNNNPKRPKEADDVENDKVKMHRQESDPKLFEKQEEEESLPYLQENVEEETAYTSPKKPSTTVSMPPRREVNELFGDIYKSKSSKSALISVFARLGKVFGAVESDGIESPSSRVETGKKRAPSLVDEPHILSSEKHEDDTQEIDEIRDSGDPFIQNAEVDELEADVDELGPEDAADNTTATSIPESQNNRINSSMLVNATTTQRTLQPVIESPVRQLDSALGLLHRKSEEIQMLCDQVTQLKEDVARSQVRIVELEKELGRSEERREAQDLQVAQLQNELVSAKSEAAINAVQTALNPQDPNLSMVEDSAVTGGKDEDVTESSQLDPTLIQLQEETERHKSKIAQLDRDNDLLRTLYVQASNSHMKNLGELKEVKRDNISLREQATSGVRQANLFWKTQVATLETRLKQAKGEIQLLIQQNRATQDIRSRAALLPMAQKEMANVKNELDEWKDGFAKLGMENTNLRLELKRRDDEDLVRRRKEREVDEQNKRALEIDGDQYLWICPWRDDKYGKCGVLLDSREALREHFTQAGHV</sequence>
<dbReference type="PROSITE" id="PS50013">
    <property type="entry name" value="CHROMO_2"/>
    <property type="match status" value="1"/>
</dbReference>
<dbReference type="GO" id="GO:0006338">
    <property type="term" value="P:chromatin remodeling"/>
    <property type="evidence" value="ECO:0007669"/>
    <property type="project" value="UniProtKB-ARBA"/>
</dbReference>
<gene>
    <name evidence="4" type="ORF">Clacol_007131</name>
</gene>
<dbReference type="Gene3D" id="2.40.50.40">
    <property type="match status" value="1"/>
</dbReference>
<organism evidence="4 5">
    <name type="scientific">Clathrus columnatus</name>
    <dbReference type="NCBI Taxonomy" id="1419009"/>
    <lineage>
        <taxon>Eukaryota</taxon>
        <taxon>Fungi</taxon>
        <taxon>Dikarya</taxon>
        <taxon>Basidiomycota</taxon>
        <taxon>Agaricomycotina</taxon>
        <taxon>Agaricomycetes</taxon>
        <taxon>Phallomycetidae</taxon>
        <taxon>Phallales</taxon>
        <taxon>Clathraceae</taxon>
        <taxon>Clathrus</taxon>
    </lineage>
</organism>
<evidence type="ECO:0000259" key="3">
    <source>
        <dbReference type="PROSITE" id="PS50013"/>
    </source>
</evidence>
<evidence type="ECO:0000256" key="2">
    <source>
        <dbReference type="SAM" id="MobiDB-lite"/>
    </source>
</evidence>
<feature type="compositionally biased region" description="Polar residues" evidence="2">
    <location>
        <begin position="378"/>
        <end position="390"/>
    </location>
</feature>
<reference evidence="4" key="1">
    <citation type="submission" date="2021-10" db="EMBL/GenBank/DDBJ databases">
        <title>De novo Genome Assembly of Clathrus columnatus (Basidiomycota, Fungi) Using Illumina and Nanopore Sequence Data.</title>
        <authorList>
            <person name="Ogiso-Tanaka E."/>
            <person name="Itagaki H."/>
            <person name="Hosoya T."/>
            <person name="Hosaka K."/>
        </authorList>
    </citation>
    <scope>NUCLEOTIDE SEQUENCE</scope>
    <source>
        <strain evidence="4">MO-923</strain>
    </source>
</reference>
<feature type="region of interest" description="Disordered" evidence="2">
    <location>
        <begin position="65"/>
        <end position="394"/>
    </location>
</feature>
<feature type="domain" description="Chromo" evidence="3">
    <location>
        <begin position="17"/>
        <end position="75"/>
    </location>
</feature>
<dbReference type="InterPro" id="IPR016197">
    <property type="entry name" value="Chromo-like_dom_sf"/>
</dbReference>
<feature type="compositionally biased region" description="Acidic residues" evidence="2">
    <location>
        <begin position="226"/>
        <end position="237"/>
    </location>
</feature>
<dbReference type="AlphaFoldDB" id="A0AAV5AF47"/>
<accession>A0AAV5AF47</accession>
<feature type="region of interest" description="Disordered" evidence="2">
    <location>
        <begin position="626"/>
        <end position="652"/>
    </location>
</feature>
<protein>
    <recommendedName>
        <fullName evidence="3">Chromo domain-containing protein</fullName>
    </recommendedName>
</protein>
<evidence type="ECO:0000313" key="4">
    <source>
        <dbReference type="EMBL" id="GJJ12885.1"/>
    </source>
</evidence>
<keyword evidence="5" id="KW-1185">Reference proteome</keyword>
<evidence type="ECO:0000256" key="1">
    <source>
        <dbReference type="SAM" id="Coils"/>
    </source>
</evidence>